<evidence type="ECO:0000256" key="5">
    <source>
        <dbReference type="ARBA" id="ARBA00022723"/>
    </source>
</evidence>
<dbReference type="PANTHER" id="PTHR30040:SF2">
    <property type="entry name" value="FAD:PROTEIN FMN TRANSFERASE"/>
    <property type="match status" value="1"/>
</dbReference>
<protein>
    <recommendedName>
        <fullName evidence="2 10">FAD:protein FMN transferase</fullName>
        <ecNumber evidence="1 10">2.7.1.180</ecNumber>
    </recommendedName>
    <alternativeName>
        <fullName evidence="8 10">Flavin transferase</fullName>
    </alternativeName>
</protein>
<keyword evidence="12" id="KW-0449">Lipoprotein</keyword>
<dbReference type="GO" id="GO:0016740">
    <property type="term" value="F:transferase activity"/>
    <property type="evidence" value="ECO:0007669"/>
    <property type="project" value="UniProtKB-UniRule"/>
</dbReference>
<organism evidence="12 13">
    <name type="scientific">Lentilactobacillus diolivorans DSM 14421</name>
    <dbReference type="NCBI Taxonomy" id="1423739"/>
    <lineage>
        <taxon>Bacteria</taxon>
        <taxon>Bacillati</taxon>
        <taxon>Bacillota</taxon>
        <taxon>Bacilli</taxon>
        <taxon>Lactobacillales</taxon>
        <taxon>Lactobacillaceae</taxon>
        <taxon>Lentilactobacillus</taxon>
    </lineage>
</organism>
<dbReference type="STRING" id="1423739.FC85_GL002357"/>
<dbReference type="InterPro" id="IPR024932">
    <property type="entry name" value="ApbE"/>
</dbReference>
<keyword evidence="7 10" id="KW-0460">Magnesium</keyword>
<gene>
    <name evidence="12" type="ORF">FC85_GL002357</name>
</gene>
<keyword evidence="5 10" id="KW-0479">Metal-binding</keyword>
<proteinExistence type="inferred from homology"/>
<dbReference type="PATRIC" id="fig|1423739.3.peg.2450"/>
<feature type="binding site" evidence="11">
    <location>
        <position position="152"/>
    </location>
    <ligand>
        <name>Mg(2+)</name>
        <dbReference type="ChEBI" id="CHEBI:18420"/>
    </ligand>
</feature>
<dbReference type="AlphaFoldDB" id="A0A0R1SIW2"/>
<dbReference type="EMBL" id="AZEY01000020">
    <property type="protein sequence ID" value="KRL69135.1"/>
    <property type="molecule type" value="Genomic_DNA"/>
</dbReference>
<evidence type="ECO:0000313" key="13">
    <source>
        <dbReference type="Proteomes" id="UP000052013"/>
    </source>
</evidence>
<name>A0A0R1SIW2_9LACO</name>
<dbReference type="GO" id="GO:0046872">
    <property type="term" value="F:metal ion binding"/>
    <property type="evidence" value="ECO:0007669"/>
    <property type="project" value="UniProtKB-UniRule"/>
</dbReference>
<evidence type="ECO:0000256" key="11">
    <source>
        <dbReference type="PIRSR" id="PIRSR006268-2"/>
    </source>
</evidence>
<evidence type="ECO:0000313" key="12">
    <source>
        <dbReference type="EMBL" id="KRL69135.1"/>
    </source>
</evidence>
<comment type="caution">
    <text evidence="12">The sequence shown here is derived from an EMBL/GenBank/DDBJ whole genome shotgun (WGS) entry which is preliminary data.</text>
</comment>
<dbReference type="EC" id="2.7.1.180" evidence="1 10"/>
<dbReference type="RefSeq" id="WP_057863979.1">
    <property type="nucleotide sequence ID" value="NZ_AZEY01000020.1"/>
</dbReference>
<sequence>MSNATKHKKYISQFPMMGTIISLTLFEKNDSAVFDVYDYLQQMDQVFSANRPDSVLAKINQNAGKQSVKVSKKCFGLITDAVAYSKEYSDSFNVLIGPLVKTWKIGFGGHQIPSQDEIDHDLKLIHLDEVRLNQKQRTVYLTKKGMQLDLGAIAKGYFADQIIHRLANHGVTSGIINLGGNVQVLGQNPLAANSLWGIGIRDPRYEDGRSLAVVHTTAKTFVTSGIRERYFKIGNHIYHHILNPQTGYPEKSDVVQVTIITDNSELAEVLSTVCFFRGSQRGKQLVDQLPNVEAIFVNQNNELITTNGLEKQREGVYGYESYRKAN</sequence>
<evidence type="ECO:0000256" key="9">
    <source>
        <dbReference type="ARBA" id="ARBA00048540"/>
    </source>
</evidence>
<evidence type="ECO:0000256" key="2">
    <source>
        <dbReference type="ARBA" id="ARBA00016337"/>
    </source>
</evidence>
<evidence type="ECO:0000256" key="6">
    <source>
        <dbReference type="ARBA" id="ARBA00022827"/>
    </source>
</evidence>
<evidence type="ECO:0000256" key="7">
    <source>
        <dbReference type="ARBA" id="ARBA00022842"/>
    </source>
</evidence>
<dbReference type="Gene3D" id="3.10.520.10">
    <property type="entry name" value="ApbE-like domains"/>
    <property type="match status" value="1"/>
</dbReference>
<comment type="catalytic activity">
    <reaction evidence="9 10">
        <text>L-threonyl-[protein] + FAD = FMN-L-threonyl-[protein] + AMP + H(+)</text>
        <dbReference type="Rhea" id="RHEA:36847"/>
        <dbReference type="Rhea" id="RHEA-COMP:11060"/>
        <dbReference type="Rhea" id="RHEA-COMP:11061"/>
        <dbReference type="ChEBI" id="CHEBI:15378"/>
        <dbReference type="ChEBI" id="CHEBI:30013"/>
        <dbReference type="ChEBI" id="CHEBI:57692"/>
        <dbReference type="ChEBI" id="CHEBI:74257"/>
        <dbReference type="ChEBI" id="CHEBI:456215"/>
        <dbReference type="EC" id="2.7.1.180"/>
    </reaction>
</comment>
<dbReference type="Pfam" id="PF02424">
    <property type="entry name" value="ApbE"/>
    <property type="match status" value="1"/>
</dbReference>
<comment type="cofactor">
    <cofactor evidence="11">
        <name>Mg(2+)</name>
        <dbReference type="ChEBI" id="CHEBI:18420"/>
    </cofactor>
    <cofactor evidence="11">
        <name>Mn(2+)</name>
        <dbReference type="ChEBI" id="CHEBI:29035"/>
    </cofactor>
    <text evidence="11">Magnesium. Can also use manganese.</text>
</comment>
<feature type="binding site" evidence="11">
    <location>
        <position position="272"/>
    </location>
    <ligand>
        <name>Mg(2+)</name>
        <dbReference type="ChEBI" id="CHEBI:18420"/>
    </ligand>
</feature>
<comment type="similarity">
    <text evidence="10">Belongs to the ApbE family.</text>
</comment>
<evidence type="ECO:0000256" key="8">
    <source>
        <dbReference type="ARBA" id="ARBA00031306"/>
    </source>
</evidence>
<evidence type="ECO:0000256" key="3">
    <source>
        <dbReference type="ARBA" id="ARBA00022630"/>
    </source>
</evidence>
<keyword evidence="6 10" id="KW-0274">FAD</keyword>
<keyword evidence="4 10" id="KW-0808">Transferase</keyword>
<accession>A0A0R1SIW2</accession>
<dbReference type="PANTHER" id="PTHR30040">
    <property type="entry name" value="THIAMINE BIOSYNTHESIS LIPOPROTEIN APBE"/>
    <property type="match status" value="1"/>
</dbReference>
<evidence type="ECO:0000256" key="4">
    <source>
        <dbReference type="ARBA" id="ARBA00022679"/>
    </source>
</evidence>
<dbReference type="InterPro" id="IPR003374">
    <property type="entry name" value="ApbE-like_sf"/>
</dbReference>
<dbReference type="Proteomes" id="UP000052013">
    <property type="component" value="Unassembled WGS sequence"/>
</dbReference>
<evidence type="ECO:0000256" key="1">
    <source>
        <dbReference type="ARBA" id="ARBA00011955"/>
    </source>
</evidence>
<dbReference type="SUPFAM" id="SSF143631">
    <property type="entry name" value="ApbE-like"/>
    <property type="match status" value="1"/>
</dbReference>
<keyword evidence="3 10" id="KW-0285">Flavoprotein</keyword>
<reference evidence="12 13" key="1">
    <citation type="journal article" date="2015" name="Genome Announc.">
        <title>Expanding the biotechnology potential of lactobacilli through comparative genomics of 213 strains and associated genera.</title>
        <authorList>
            <person name="Sun Z."/>
            <person name="Harris H.M."/>
            <person name="McCann A."/>
            <person name="Guo C."/>
            <person name="Argimon S."/>
            <person name="Zhang W."/>
            <person name="Yang X."/>
            <person name="Jeffery I.B."/>
            <person name="Cooney J.C."/>
            <person name="Kagawa T.F."/>
            <person name="Liu W."/>
            <person name="Song Y."/>
            <person name="Salvetti E."/>
            <person name="Wrobel A."/>
            <person name="Rasinkangas P."/>
            <person name="Parkhill J."/>
            <person name="Rea M.C."/>
            <person name="O'Sullivan O."/>
            <person name="Ritari J."/>
            <person name="Douillard F.P."/>
            <person name="Paul Ross R."/>
            <person name="Yang R."/>
            <person name="Briner A.E."/>
            <person name="Felis G.E."/>
            <person name="de Vos W.M."/>
            <person name="Barrangou R."/>
            <person name="Klaenhammer T.R."/>
            <person name="Caufield P.W."/>
            <person name="Cui Y."/>
            <person name="Zhang H."/>
            <person name="O'Toole P.W."/>
        </authorList>
    </citation>
    <scope>NUCLEOTIDE SEQUENCE [LARGE SCALE GENOMIC DNA]</scope>
    <source>
        <strain evidence="12 13">DSM 14421</strain>
    </source>
</reference>
<dbReference type="PIRSF" id="PIRSF006268">
    <property type="entry name" value="ApbE"/>
    <property type="match status" value="1"/>
</dbReference>
<evidence type="ECO:0000256" key="10">
    <source>
        <dbReference type="PIRNR" id="PIRNR006268"/>
    </source>
</evidence>